<protein>
    <recommendedName>
        <fullName evidence="3">ATPase</fullName>
    </recommendedName>
</protein>
<keyword evidence="2" id="KW-1185">Reference proteome</keyword>
<name>A0A7W6FRZ3_9SPHN</name>
<evidence type="ECO:0000313" key="1">
    <source>
        <dbReference type="EMBL" id="MBB3928182.1"/>
    </source>
</evidence>
<reference evidence="1 2" key="1">
    <citation type="submission" date="2020-08" db="EMBL/GenBank/DDBJ databases">
        <title>Genomic Encyclopedia of Type Strains, Phase IV (KMG-IV): sequencing the most valuable type-strain genomes for metagenomic binning, comparative biology and taxonomic classification.</title>
        <authorList>
            <person name="Goeker M."/>
        </authorList>
    </citation>
    <scope>NUCLEOTIDE SEQUENCE [LARGE SCALE GENOMIC DNA]</scope>
    <source>
        <strain evidence="1 2">DSM 26189</strain>
    </source>
</reference>
<sequence length="277" mass="30459">MTEELLTRIAEALERLAPPAAPIADLTAHPAYYWDGRTAHAVEDFAPADFDLLSGIDAQKDMLLENTRRHMAGHPAHDVLLWGSRGTGKSASVSAVVGKLRREGADIALMQCSADQLASLPVLFRLLRGAGRPFILFIDDLSFDEGAAGDTARMLRSLLDGGASARPANVRLYVTSNRRHIVSRHMSEQDDPINKRDVVDDKLALSDRFGLSLGFHAMDQDTYLAVVEGYARHYGLPFDGKDAVYWATVRGSRSGRVAWQYVTELAGREGRSIRRGE</sequence>
<dbReference type="SUPFAM" id="SSF52540">
    <property type="entry name" value="P-loop containing nucleoside triphosphate hydrolases"/>
    <property type="match status" value="1"/>
</dbReference>
<dbReference type="InterPro" id="IPR008533">
    <property type="entry name" value="DUF815"/>
</dbReference>
<evidence type="ECO:0000313" key="2">
    <source>
        <dbReference type="Proteomes" id="UP000571950"/>
    </source>
</evidence>
<dbReference type="Proteomes" id="UP000571950">
    <property type="component" value="Unassembled WGS sequence"/>
</dbReference>
<organism evidence="1 2">
    <name type="scientific">Sphingobium jiangsuense</name>
    <dbReference type="NCBI Taxonomy" id="870476"/>
    <lineage>
        <taxon>Bacteria</taxon>
        <taxon>Pseudomonadati</taxon>
        <taxon>Pseudomonadota</taxon>
        <taxon>Alphaproteobacteria</taxon>
        <taxon>Sphingomonadales</taxon>
        <taxon>Sphingomonadaceae</taxon>
        <taxon>Sphingobium</taxon>
    </lineage>
</organism>
<dbReference type="RefSeq" id="WP_188073474.1">
    <property type="nucleotide sequence ID" value="NZ_BSPS01000035.1"/>
</dbReference>
<accession>A0A7W6FRZ3</accession>
<dbReference type="EMBL" id="JACIDT010000020">
    <property type="protein sequence ID" value="MBB3928182.1"/>
    <property type="molecule type" value="Genomic_DNA"/>
</dbReference>
<dbReference type="PANTHER" id="PTHR42935">
    <property type="entry name" value="SLR0930 PROTEIN"/>
    <property type="match status" value="1"/>
</dbReference>
<dbReference type="Gene3D" id="3.40.50.300">
    <property type="entry name" value="P-loop containing nucleotide triphosphate hydrolases"/>
    <property type="match status" value="1"/>
</dbReference>
<dbReference type="InterPro" id="IPR027417">
    <property type="entry name" value="P-loop_NTPase"/>
</dbReference>
<dbReference type="AlphaFoldDB" id="A0A7W6FRZ3"/>
<comment type="caution">
    <text evidence="1">The sequence shown here is derived from an EMBL/GenBank/DDBJ whole genome shotgun (WGS) entry which is preliminary data.</text>
</comment>
<gene>
    <name evidence="1" type="ORF">GGR43_003924</name>
</gene>
<dbReference type="Pfam" id="PF05673">
    <property type="entry name" value="DUF815"/>
    <property type="match status" value="1"/>
</dbReference>
<evidence type="ECO:0008006" key="3">
    <source>
        <dbReference type="Google" id="ProtNLM"/>
    </source>
</evidence>
<dbReference type="PANTHER" id="PTHR42935:SF1">
    <property type="entry name" value="SLR0930 PROTEIN"/>
    <property type="match status" value="1"/>
</dbReference>
<proteinExistence type="predicted"/>